<dbReference type="Gene3D" id="3.40.50.300">
    <property type="entry name" value="P-loop containing nucleotide triphosphate hydrolases"/>
    <property type="match status" value="1"/>
</dbReference>
<feature type="compositionally biased region" description="Basic residues" evidence="1">
    <location>
        <begin position="14"/>
        <end position="30"/>
    </location>
</feature>
<comment type="caution">
    <text evidence="3">The sequence shown here is derived from an EMBL/GenBank/DDBJ whole genome shotgun (WGS) entry which is preliminary data.</text>
</comment>
<evidence type="ECO:0000313" key="4">
    <source>
        <dbReference type="Proteomes" id="UP001153069"/>
    </source>
</evidence>
<keyword evidence="3" id="KW-0378">Hydrolase</keyword>
<sequence length="2396" mass="270857">MVRTKVTISVEDRKKRRNERRREARRKWKEARKNWEEARQNWMEAEPTKHKDVVEESIEHRKNRRNEQRREAYRRWKEADPTNHQEVLEKRRIERKEEAQEIAASLLHHMYCSNFNLTPEELKSALHDFSSEAEPNKGQGFLKKEDREAQYFMDRLQNPMKAVLMFYLNSGYFRFEQYRDYTQADDGSPIDLDVVSGDIQAERQSMEELDNMVESFFKCHSYTHFAVAACGSCGVKKIEEPTAEDTGVGEFVVCNLDLPEMSILQYSTEEKQKLQKQMADPKSRVTVPVNERWDVETLEVWKTRSFYEETRPDGNVVFWHLHGELVRDLGTGKKSTKLCPRCWKAIKSGKTPRLSIAAGIDFGLSSRLNLEAPNLHEQLILARTRLFFAMVKVSSNMYGQVNANTALKRRCHAVLFPHDAPDGAAYMFESKLFETGGMLNKAELHKLLHMYMVDPNGRPDSIAREVYETVNLLARPYVIAQWLIVLKYTHCQYSDLDVSSLQDTVDAVILELNEGIMKGAVPIVGGQAVAHEQNLGSDVAQCTTQEVFDAGESSKREQNGTEAATVRGRSNDIQFSFVARDPVSFFAQDRDDIRLKPLERLLNLGNCPKNTDPRGGTAEEEGAVDDGLSFHGEDVDEYLLRFPPAMENTTRRSDDILSDFATDDVGISTSFPHIFMLGVAYKKAPGRLSHDERNHLLNQFHNMPSRDRRLQGYLFDLMMKSKVFDGVKGHVNNSRRAIDTVRKLLHDKKDRSDLKSAIQFPYTKRAKEILNKYLPHFKFASKNISYGALEGSGLKLRMVGCSNRYIAPTCFLTLSPECLGNPRAIRLAYGMRNNYEFPAQFESGCKFGRNGEEFLNSFLEDSSILSEGTITLPRAVRSELATENPVASVQEHRALLYHILNILLKLPIEHEGYYGSMEGLSKRRTRYYKQRKGIFGYSLGACGVTEAHQKGTLHWHITLFAGLSPYVLQRFAHMQKICDEISVALDDMYQSHLPARIHIGGITQRVLSRKGATGEWNIPDKVIQSLKGKEVIAARKHPVDSLKQPFYGCIEGGNFTESFSGEVDGKSMTSLSEPTGVWSSAGSTMSSLKDCKTKPEARVGVVLQAHMPHADGLNALNVNEQKFMGAVRDNKSGFAEEAESHLISLNAVKKSETDSQAMQQQFHSHQKTCRSGTMGKTGCRLCMPVANAESTLPVKLVPMKEGASVEKINNAATEEANENKTLQKGRSNEPMRCWEAVLPDDVFGDEGTPRHHLKDLLSNKLDDHVIVWETRRPVLSSHHFEINPNSTENPRGHIVAAFRCVLGDVESFGGPAEDFWQWMENEAKLDQLMDLYLQVQKDLPAANGFVASFSPILSLCTGSHNNASLLGSLGQAHSAMFYLIPYQGKTKFTLMQSLVLLDKALDHITTPGKESIAPDSGTQARTAKHLLTRVLNRIHLHQELSEYQIAAALLDLPSMIMTDTFAFGSPNSLSALRTHMQLDQNEQNRFDALCDMIAAENMMKNSHNKQHGARAGCGNKKVKEVQQEGSDDSVATEDNSGTCGMVKDPYDPDDVVSSMGYIQRIKLKEGDLRTLDPEYIEFMPASALYLYRGEELAELNYYEYLACVQFWNKKPRNDPSARTFKQQQQFAMDPNFVASPVSYHVLRLKQCVPLLTSTAPPHPGNAPPDYGESEGTPADILWESKANVYAKYFLSLFRPERMQDSHLGYTWKDLKEYITSLQEDSSIISKFRLMSMDNQMKRMRTKTIVKKMTSQYRSRARDLWPPEEETAGWGSRQSLESKFVHTDIEPCDGFELLSAKTNTGMRHQLNHDALQTRHCMEYFGGGAAMKTNRTSGNHRTILSKWHEDELGLVYSNMIEWTDGTYLEARRKRSLIGESDAVVNAPNKRQRQECIKTIRKRVAPIAAGKPSEQEILYDCFSKSLLGKSKPGEAFPQLVLIHGAPGTGKSHLRNALLDASEACDRYNDKTAFNSINAVDMGGTTTCADTGFNPQIHLRKVGTFPDVVLNTARRKLGGREASTAIVHIEEVGTQAPAHLARKDAQCQLLTGCNRSFGGLHTCLYGDLNQLGPVKAGPTLTQAVMDVYACDEIKKRVPRQKKRNQEKATIMPSEDPGQNRYNHNHPYSIGTRLLTQARLFELTEQKRSLDPDHSRLVNKMYRGHSVTQTDIKNHLKLLTPDLKHDPEWMRASILVTTNRERHSLNHVRAEQFAESTNGVVIRWLNDWHNWEQKPPPAFQHEAMQDPCFWEYFVENADGFLNESIQRGLMLVNALPIRYHSIKFDAENETLLRRMLDHSEPGEVIDMPARPLYIIVEVFPPGQTPKAVLDVRFISNYYQGRVTFPAVQGDFQEMVPTGTCICDYSAQIARSNSSAHHNCLVLLQGWELQLHISTVVCSALTCMGW</sequence>
<dbReference type="InterPro" id="IPR046700">
    <property type="entry name" value="DUF6570"/>
</dbReference>
<keyword evidence="3" id="KW-0067">ATP-binding</keyword>
<feature type="region of interest" description="Disordered" evidence="1">
    <location>
        <begin position="2090"/>
        <end position="2113"/>
    </location>
</feature>
<feature type="region of interest" description="Disordered" evidence="1">
    <location>
        <begin position="1521"/>
        <end position="1543"/>
    </location>
</feature>
<accession>A0A9N8DJ26</accession>
<keyword evidence="3" id="KW-0347">Helicase</keyword>
<keyword evidence="4" id="KW-1185">Reference proteome</keyword>
<proteinExistence type="predicted"/>
<feature type="region of interest" description="Disordered" evidence="1">
    <location>
        <begin position="46"/>
        <end position="75"/>
    </location>
</feature>
<dbReference type="Proteomes" id="UP001153069">
    <property type="component" value="Unassembled WGS sequence"/>
</dbReference>
<reference evidence="3" key="1">
    <citation type="submission" date="2020-06" db="EMBL/GenBank/DDBJ databases">
        <authorList>
            <consortium name="Plant Systems Biology data submission"/>
        </authorList>
    </citation>
    <scope>NUCLEOTIDE SEQUENCE</scope>
    <source>
        <strain evidence="3">D6</strain>
    </source>
</reference>
<dbReference type="GO" id="GO:0004386">
    <property type="term" value="F:helicase activity"/>
    <property type="evidence" value="ECO:0007669"/>
    <property type="project" value="UniProtKB-KW"/>
</dbReference>
<feature type="domain" description="DUF6570" evidence="2">
    <location>
        <begin position="349"/>
        <end position="499"/>
    </location>
</feature>
<protein>
    <submittedName>
        <fullName evidence="3">Inherit from KOG: DNA helicase</fullName>
    </submittedName>
</protein>
<feature type="region of interest" description="Disordered" evidence="1">
    <location>
        <begin position="1"/>
        <end position="30"/>
    </location>
</feature>
<dbReference type="EMBL" id="CAICTM010000154">
    <property type="protein sequence ID" value="CAB9503076.1"/>
    <property type="molecule type" value="Genomic_DNA"/>
</dbReference>
<organism evidence="3 4">
    <name type="scientific">Seminavis robusta</name>
    <dbReference type="NCBI Taxonomy" id="568900"/>
    <lineage>
        <taxon>Eukaryota</taxon>
        <taxon>Sar</taxon>
        <taxon>Stramenopiles</taxon>
        <taxon>Ochrophyta</taxon>
        <taxon>Bacillariophyta</taxon>
        <taxon>Bacillariophyceae</taxon>
        <taxon>Bacillariophycidae</taxon>
        <taxon>Naviculales</taxon>
        <taxon>Naviculaceae</taxon>
        <taxon>Seminavis</taxon>
    </lineage>
</organism>
<evidence type="ECO:0000313" key="3">
    <source>
        <dbReference type="EMBL" id="CAB9503076.1"/>
    </source>
</evidence>
<dbReference type="Pfam" id="PF20209">
    <property type="entry name" value="DUF6570"/>
    <property type="match status" value="1"/>
</dbReference>
<dbReference type="InterPro" id="IPR027417">
    <property type="entry name" value="P-loop_NTPase"/>
</dbReference>
<name>A0A9N8DJ26_9STRA</name>
<evidence type="ECO:0000259" key="2">
    <source>
        <dbReference type="Pfam" id="PF20209"/>
    </source>
</evidence>
<gene>
    <name evidence="3" type="ORF">SEMRO_155_G070450.1</name>
</gene>
<dbReference type="OrthoDB" id="10039216at2759"/>
<keyword evidence="3" id="KW-0547">Nucleotide-binding</keyword>
<evidence type="ECO:0000256" key="1">
    <source>
        <dbReference type="SAM" id="MobiDB-lite"/>
    </source>
</evidence>